<evidence type="ECO:0000256" key="1">
    <source>
        <dbReference type="ARBA" id="ARBA00009156"/>
    </source>
</evidence>
<evidence type="ECO:0000313" key="12">
    <source>
        <dbReference type="Proteomes" id="UP000284277"/>
    </source>
</evidence>
<dbReference type="EC" id="2.7.1.5" evidence="8"/>
<gene>
    <name evidence="11" type="ORF">BET01_05310</name>
</gene>
<dbReference type="InterPro" id="IPR018485">
    <property type="entry name" value="FGGY_C"/>
</dbReference>
<dbReference type="InterPro" id="IPR018484">
    <property type="entry name" value="FGGY_N"/>
</dbReference>
<dbReference type="CDD" id="cd07771">
    <property type="entry name" value="ASKHA_NBD_FGGY_RhaB-like"/>
    <property type="match status" value="1"/>
</dbReference>
<dbReference type="GO" id="GO:0005524">
    <property type="term" value="F:ATP binding"/>
    <property type="evidence" value="ECO:0007669"/>
    <property type="project" value="UniProtKB-KW"/>
</dbReference>
<dbReference type="GO" id="GO:0004370">
    <property type="term" value="F:glycerol kinase activity"/>
    <property type="evidence" value="ECO:0007669"/>
    <property type="project" value="TreeGrafter"/>
</dbReference>
<protein>
    <recommendedName>
        <fullName evidence="8">Rhamnulokinase</fullName>
        <ecNumber evidence="8">2.7.1.5</ecNumber>
    </recommendedName>
</protein>
<sequence length="478" mass="53101">MKKYYLAVDIGASSGRHILGTVKEGTILLEEIYRFENGMKPKQGKLCWDVESLFAEILEGMKQCKKLGKIPVSMGIDTWAVDFVLLNNEGEILGEAVGYRDDRTKGMDEEVYKTIPLTQLYERTGIQKQIFNTIYQLTAVKNKTPEHLKEAESFLMIPDYFHYLLTGVKKQEYTNATTTQLVSPVTGTWDYDLIQSLGLPQKLFGPLSMPGTLVGGLTKKVKEEVGFDCQVILPATHDTASAVMAVPVVPGASMEDMLYISSGTWSLMGTELLKADCSVQSMEANFTNEGGYDTRYRYLKNIMGLWMIQSVKKELSQKGEEYSFAQLCEMASKESISSLVDCNDTAFLAPESMITAVKEYCREKDLQVPNTPGEISAVIYNSLAVCYAQTVKELESITGKTYESIHVVGGGSNAEYLNQLTADFTERTVYAGPGEATAIGNLLAQMLANHEFNGLKQAREVVYQSFAVKEYKSLKQSE</sequence>
<keyword evidence="5" id="KW-0067">ATP-binding</keyword>
<evidence type="ECO:0000256" key="6">
    <source>
        <dbReference type="ARBA" id="ARBA00023157"/>
    </source>
</evidence>
<dbReference type="AlphaFoldDB" id="A0A419SZX9"/>
<dbReference type="GO" id="GO:0006071">
    <property type="term" value="P:glycerol metabolic process"/>
    <property type="evidence" value="ECO:0007669"/>
    <property type="project" value="TreeGrafter"/>
</dbReference>
<evidence type="ECO:0000313" key="11">
    <source>
        <dbReference type="EMBL" id="RKD30738.1"/>
    </source>
</evidence>
<organism evidence="11 12">
    <name type="scientific">Lacrimispora algidixylanolytica</name>
    <dbReference type="NCBI Taxonomy" id="94868"/>
    <lineage>
        <taxon>Bacteria</taxon>
        <taxon>Bacillati</taxon>
        <taxon>Bacillota</taxon>
        <taxon>Clostridia</taxon>
        <taxon>Lachnospirales</taxon>
        <taxon>Lachnospiraceae</taxon>
        <taxon>Lacrimispora</taxon>
    </lineage>
</organism>
<dbReference type="Proteomes" id="UP000284277">
    <property type="component" value="Unassembled WGS sequence"/>
</dbReference>
<keyword evidence="3" id="KW-0547">Nucleotide-binding</keyword>
<evidence type="ECO:0000259" key="9">
    <source>
        <dbReference type="Pfam" id="PF00370"/>
    </source>
</evidence>
<dbReference type="OrthoDB" id="9761504at2"/>
<evidence type="ECO:0000259" key="10">
    <source>
        <dbReference type="Pfam" id="PF02782"/>
    </source>
</evidence>
<keyword evidence="12" id="KW-1185">Reference proteome</keyword>
<reference evidence="11 12" key="1">
    <citation type="submission" date="2016-08" db="EMBL/GenBank/DDBJ databases">
        <title>A new outlook on sporulation: Clostridium algidixylanolyticum.</title>
        <authorList>
            <person name="Poppleton D.I."/>
            <person name="Gribaldo S."/>
        </authorList>
    </citation>
    <scope>NUCLEOTIDE SEQUENCE [LARGE SCALE GENOMIC DNA]</scope>
    <source>
        <strain evidence="11 12">SPL73</strain>
    </source>
</reference>
<dbReference type="SUPFAM" id="SSF53067">
    <property type="entry name" value="Actin-like ATPase domain"/>
    <property type="match status" value="2"/>
</dbReference>
<keyword evidence="7" id="KW-0684">Rhamnose metabolism</keyword>
<evidence type="ECO:0000256" key="7">
    <source>
        <dbReference type="ARBA" id="ARBA00023308"/>
    </source>
</evidence>
<evidence type="ECO:0000256" key="8">
    <source>
        <dbReference type="NCBIfam" id="TIGR02627"/>
    </source>
</evidence>
<name>A0A419SZX9_9FIRM</name>
<dbReference type="Gene3D" id="3.30.420.40">
    <property type="match status" value="2"/>
</dbReference>
<proteinExistence type="inferred from homology"/>
<dbReference type="GO" id="GO:0005829">
    <property type="term" value="C:cytosol"/>
    <property type="evidence" value="ECO:0007669"/>
    <property type="project" value="TreeGrafter"/>
</dbReference>
<dbReference type="InterPro" id="IPR013449">
    <property type="entry name" value="Rhamnulokinase"/>
</dbReference>
<feature type="domain" description="Carbohydrate kinase FGGY C-terminal" evidence="10">
    <location>
        <begin position="258"/>
        <end position="448"/>
    </location>
</feature>
<dbReference type="Pfam" id="PF02782">
    <property type="entry name" value="FGGY_C"/>
    <property type="match status" value="1"/>
</dbReference>
<feature type="domain" description="Carbohydrate kinase FGGY N-terminal" evidence="9">
    <location>
        <begin position="4"/>
        <end position="244"/>
    </location>
</feature>
<dbReference type="NCBIfam" id="TIGR02627">
    <property type="entry name" value="rhamnulo_kin"/>
    <property type="match status" value="1"/>
</dbReference>
<comment type="similarity">
    <text evidence="1">Belongs to the FGGY kinase family.</text>
</comment>
<keyword evidence="6" id="KW-1015">Disulfide bond</keyword>
<evidence type="ECO:0000256" key="2">
    <source>
        <dbReference type="ARBA" id="ARBA00022679"/>
    </source>
</evidence>
<evidence type="ECO:0000256" key="4">
    <source>
        <dbReference type="ARBA" id="ARBA00022777"/>
    </source>
</evidence>
<dbReference type="PANTHER" id="PTHR10196">
    <property type="entry name" value="SUGAR KINASE"/>
    <property type="match status" value="1"/>
</dbReference>
<dbReference type="PANTHER" id="PTHR10196:SF93">
    <property type="entry name" value="L-RHAMNULOKINASE"/>
    <property type="match status" value="1"/>
</dbReference>
<comment type="caution">
    <text evidence="11">The sequence shown here is derived from an EMBL/GenBank/DDBJ whole genome shotgun (WGS) entry which is preliminary data.</text>
</comment>
<dbReference type="GO" id="GO:0019301">
    <property type="term" value="P:rhamnose catabolic process"/>
    <property type="evidence" value="ECO:0007669"/>
    <property type="project" value="UniProtKB-UniRule"/>
</dbReference>
<dbReference type="EMBL" id="MCIA01000030">
    <property type="protein sequence ID" value="RKD30738.1"/>
    <property type="molecule type" value="Genomic_DNA"/>
</dbReference>
<dbReference type="GO" id="GO:0008993">
    <property type="term" value="F:rhamnulokinase activity"/>
    <property type="evidence" value="ECO:0007669"/>
    <property type="project" value="UniProtKB-UniRule"/>
</dbReference>
<evidence type="ECO:0000256" key="5">
    <source>
        <dbReference type="ARBA" id="ARBA00022840"/>
    </source>
</evidence>
<dbReference type="InterPro" id="IPR043129">
    <property type="entry name" value="ATPase_NBD"/>
</dbReference>
<keyword evidence="2" id="KW-0808">Transferase</keyword>
<dbReference type="Pfam" id="PF00370">
    <property type="entry name" value="FGGY_N"/>
    <property type="match status" value="1"/>
</dbReference>
<accession>A0A419SZX9</accession>
<keyword evidence="4 11" id="KW-0418">Kinase</keyword>
<evidence type="ECO:0000256" key="3">
    <source>
        <dbReference type="ARBA" id="ARBA00022741"/>
    </source>
</evidence>
<dbReference type="RefSeq" id="WP_120197526.1">
    <property type="nucleotide sequence ID" value="NZ_MCIA01000030.1"/>
</dbReference>